<evidence type="ECO:0000256" key="1">
    <source>
        <dbReference type="SAM" id="MobiDB-lite"/>
    </source>
</evidence>
<dbReference type="NCBIfam" id="NF033788">
    <property type="entry name" value="HTH_metalloreg"/>
    <property type="match status" value="1"/>
</dbReference>
<dbReference type="GO" id="GO:0004792">
    <property type="term" value="F:thiosulfate-cyanide sulfurtransferase activity"/>
    <property type="evidence" value="ECO:0007669"/>
    <property type="project" value="InterPro"/>
</dbReference>
<feature type="domain" description="HTH arsR-type" evidence="3">
    <location>
        <begin position="37"/>
        <end position="131"/>
    </location>
</feature>
<dbReference type="GO" id="GO:0003700">
    <property type="term" value="F:DNA-binding transcription factor activity"/>
    <property type="evidence" value="ECO:0007669"/>
    <property type="project" value="InterPro"/>
</dbReference>
<name>A0A3D9XI77_PARVE</name>
<dbReference type="FunFam" id="3.40.250.10:FF:000039">
    <property type="entry name" value="ArsR family transcriptional regulator"/>
    <property type="match status" value="1"/>
</dbReference>
<dbReference type="SUPFAM" id="SSF52821">
    <property type="entry name" value="Rhodanese/Cell cycle control phosphatase"/>
    <property type="match status" value="1"/>
</dbReference>
<dbReference type="InterPro" id="IPR036390">
    <property type="entry name" value="WH_DNA-bd_sf"/>
</dbReference>
<evidence type="ECO:0000259" key="2">
    <source>
        <dbReference type="PROSITE" id="PS50206"/>
    </source>
</evidence>
<dbReference type="PROSITE" id="PS50206">
    <property type="entry name" value="RHODANESE_3"/>
    <property type="match status" value="1"/>
</dbReference>
<accession>A0A3D9XI77</accession>
<dbReference type="CDD" id="cd00090">
    <property type="entry name" value="HTH_ARSR"/>
    <property type="match status" value="1"/>
</dbReference>
<dbReference type="PROSITE" id="PS00380">
    <property type="entry name" value="RHODANESE_1"/>
    <property type="match status" value="1"/>
</dbReference>
<dbReference type="InterPro" id="IPR001845">
    <property type="entry name" value="HTH_ArsR_DNA-bd_dom"/>
</dbReference>
<feature type="compositionally biased region" description="Basic and acidic residues" evidence="1">
    <location>
        <begin position="1"/>
        <end position="13"/>
    </location>
</feature>
<dbReference type="Gene3D" id="1.10.10.10">
    <property type="entry name" value="Winged helix-like DNA-binding domain superfamily/Winged helix DNA-binding domain"/>
    <property type="match status" value="1"/>
</dbReference>
<dbReference type="CDD" id="cd00158">
    <property type="entry name" value="RHOD"/>
    <property type="match status" value="1"/>
</dbReference>
<sequence>MPHRDVGGAEADRQGAPLARPGGNPGPHRIEALFRGDPHSRHASLAEVAQALGHPHRLELPEYLAQGRRPVEELSALSGMSFANTSRRLQILRRARLVEIERRGKHVIYSLAGDAEAVALVSALSRVGERNIAEVNRLLDDYFHARDSMEAVSREDLAQRIEAGLVTVLDVRPAEEFAQGHLPGARNIPFSELDRRLNELPKDTEIIAYCRDPYCVFSVEAVAALRARGFRAMRLEDGFAEWKAAGLAVETQV</sequence>
<organism evidence="4 5">
    <name type="scientific">Paracoccus versutus</name>
    <name type="common">Thiobacillus versutus</name>
    <dbReference type="NCBI Taxonomy" id="34007"/>
    <lineage>
        <taxon>Bacteria</taxon>
        <taxon>Pseudomonadati</taxon>
        <taxon>Pseudomonadota</taxon>
        <taxon>Alphaproteobacteria</taxon>
        <taxon>Rhodobacterales</taxon>
        <taxon>Paracoccaceae</taxon>
        <taxon>Paracoccus</taxon>
    </lineage>
</organism>
<evidence type="ECO:0000313" key="5">
    <source>
        <dbReference type="Proteomes" id="UP000256941"/>
    </source>
</evidence>
<dbReference type="InterPro" id="IPR050229">
    <property type="entry name" value="GlpE_sulfurtransferase"/>
</dbReference>
<dbReference type="SMART" id="SM00450">
    <property type="entry name" value="RHOD"/>
    <property type="match status" value="1"/>
</dbReference>
<dbReference type="PROSITE" id="PS50987">
    <property type="entry name" value="HTH_ARSR_2"/>
    <property type="match status" value="1"/>
</dbReference>
<dbReference type="AlphaFoldDB" id="A0A3D9XI77"/>
<dbReference type="Gene3D" id="3.40.250.10">
    <property type="entry name" value="Rhodanese-like domain"/>
    <property type="match status" value="1"/>
</dbReference>
<dbReference type="InterPro" id="IPR001763">
    <property type="entry name" value="Rhodanese-like_dom"/>
</dbReference>
<dbReference type="SUPFAM" id="SSF46785">
    <property type="entry name" value="Winged helix' DNA-binding domain"/>
    <property type="match status" value="1"/>
</dbReference>
<dbReference type="InterPro" id="IPR001307">
    <property type="entry name" value="Thiosulphate_STrfase_CS"/>
</dbReference>
<keyword evidence="4" id="KW-0808">Transferase</keyword>
<gene>
    <name evidence="4" type="ORF">BDD41_3898</name>
</gene>
<evidence type="ECO:0000313" key="4">
    <source>
        <dbReference type="EMBL" id="REF68823.1"/>
    </source>
</evidence>
<protein>
    <submittedName>
        <fullName evidence="4">Rhodanese-related sulfurtransferase</fullName>
    </submittedName>
</protein>
<evidence type="ECO:0000259" key="3">
    <source>
        <dbReference type="PROSITE" id="PS50987"/>
    </source>
</evidence>
<dbReference type="PANTHER" id="PTHR43031:SF1">
    <property type="entry name" value="PYRIDINE NUCLEOTIDE-DISULPHIDE OXIDOREDUCTASE"/>
    <property type="match status" value="1"/>
</dbReference>
<dbReference type="Proteomes" id="UP000256941">
    <property type="component" value="Unassembled WGS sequence"/>
</dbReference>
<dbReference type="InterPro" id="IPR011991">
    <property type="entry name" value="ArsR-like_HTH"/>
</dbReference>
<proteinExistence type="predicted"/>
<reference evidence="4 5" key="1">
    <citation type="submission" date="2018-08" db="EMBL/GenBank/DDBJ databases">
        <title>Genomic Encyclopedia of Archaeal and Bacterial Type Strains, Phase II (KMG-II): from individual species to whole genera.</title>
        <authorList>
            <person name="Goeker M."/>
        </authorList>
    </citation>
    <scope>NUCLEOTIDE SEQUENCE [LARGE SCALE GENOMIC DNA]</scope>
    <source>
        <strain evidence="4 5">DSM 17099</strain>
    </source>
</reference>
<dbReference type="PANTHER" id="PTHR43031">
    <property type="entry name" value="FAD-DEPENDENT OXIDOREDUCTASE"/>
    <property type="match status" value="1"/>
</dbReference>
<dbReference type="InterPro" id="IPR036873">
    <property type="entry name" value="Rhodanese-like_dom_sf"/>
</dbReference>
<feature type="domain" description="Rhodanese" evidence="2">
    <location>
        <begin position="162"/>
        <end position="251"/>
    </location>
</feature>
<feature type="region of interest" description="Disordered" evidence="1">
    <location>
        <begin position="1"/>
        <end position="27"/>
    </location>
</feature>
<dbReference type="EMBL" id="QTUJ01000003">
    <property type="protein sequence ID" value="REF68823.1"/>
    <property type="molecule type" value="Genomic_DNA"/>
</dbReference>
<dbReference type="SMART" id="SM00418">
    <property type="entry name" value="HTH_ARSR"/>
    <property type="match status" value="1"/>
</dbReference>
<dbReference type="InterPro" id="IPR036388">
    <property type="entry name" value="WH-like_DNA-bd_sf"/>
</dbReference>
<comment type="caution">
    <text evidence="4">The sequence shown here is derived from an EMBL/GenBank/DDBJ whole genome shotgun (WGS) entry which is preliminary data.</text>
</comment>
<dbReference type="Pfam" id="PF00581">
    <property type="entry name" value="Rhodanese"/>
    <property type="match status" value="1"/>
</dbReference>